<dbReference type="PANTHER" id="PTHR32305">
    <property type="match status" value="1"/>
</dbReference>
<dbReference type="InterPro" id="IPR050708">
    <property type="entry name" value="T6SS_VgrG/RHS"/>
</dbReference>
<organism evidence="2 3">
    <name type="scientific">Acetivibrio saccincola</name>
    <dbReference type="NCBI Taxonomy" id="1677857"/>
    <lineage>
        <taxon>Bacteria</taxon>
        <taxon>Bacillati</taxon>
        <taxon>Bacillota</taxon>
        <taxon>Clostridia</taxon>
        <taxon>Eubacteriales</taxon>
        <taxon>Oscillospiraceae</taxon>
        <taxon>Acetivibrio</taxon>
    </lineage>
</organism>
<dbReference type="Gene3D" id="2.180.10.10">
    <property type="entry name" value="RHS repeat-associated core"/>
    <property type="match status" value="1"/>
</dbReference>
<dbReference type="InterPro" id="IPR031325">
    <property type="entry name" value="RHS_repeat"/>
</dbReference>
<keyword evidence="1" id="KW-0472">Membrane</keyword>
<dbReference type="RefSeq" id="WP_105368603.1">
    <property type="nucleotide sequence ID" value="NZ_NEMB01000003.1"/>
</dbReference>
<evidence type="ECO:0008006" key="4">
    <source>
        <dbReference type="Google" id="ProtNLM"/>
    </source>
</evidence>
<name>A0A2S8REC2_9FIRM</name>
<reference evidence="2 3" key="1">
    <citation type="journal article" date="2018" name="Syst. Appl. Microbiol.">
        <title>Characterization and high-quality draft genome sequence of Herbivorax saccincola A7, an anaerobic, alkaliphilic, thermophilic, cellulolytic, and xylanolytic bacterium.</title>
        <authorList>
            <person name="Aikawa S."/>
            <person name="Baramee S."/>
            <person name="Sermsathanaswadi J."/>
            <person name="Thianheng P."/>
            <person name="Tachaapaikoon C."/>
            <person name="Shikata A."/>
            <person name="Waeonukul R."/>
            <person name="Pason P."/>
            <person name="Ratanakhanokchai K."/>
            <person name="Kosugi A."/>
        </authorList>
    </citation>
    <scope>NUCLEOTIDE SEQUENCE [LARGE SCALE GENOMIC DNA]</scope>
    <source>
        <strain evidence="2 3">A7</strain>
    </source>
</reference>
<evidence type="ECO:0000256" key="1">
    <source>
        <dbReference type="SAM" id="Phobius"/>
    </source>
</evidence>
<dbReference type="AlphaFoldDB" id="A0A2S8REC2"/>
<dbReference type="Proteomes" id="UP000239720">
    <property type="component" value="Unassembled WGS sequence"/>
</dbReference>
<dbReference type="Pfam" id="PF05593">
    <property type="entry name" value="RHS_repeat"/>
    <property type="match status" value="1"/>
</dbReference>
<dbReference type="InterPro" id="IPR006530">
    <property type="entry name" value="YD"/>
</dbReference>
<comment type="caution">
    <text evidence="2">The sequence shown here is derived from an EMBL/GenBank/DDBJ whole genome shotgun (WGS) entry which is preliminary data.</text>
</comment>
<gene>
    <name evidence="2" type="ORF">B9R14_16085</name>
</gene>
<keyword evidence="1" id="KW-0812">Transmembrane</keyword>
<proteinExistence type="predicted"/>
<evidence type="ECO:0000313" key="2">
    <source>
        <dbReference type="EMBL" id="PQQ68135.1"/>
    </source>
</evidence>
<dbReference type="OrthoDB" id="9815752at2"/>
<evidence type="ECO:0000313" key="3">
    <source>
        <dbReference type="Proteomes" id="UP000239720"/>
    </source>
</evidence>
<keyword evidence="1" id="KW-1133">Transmembrane helix</keyword>
<accession>A0A2S8REC2</accession>
<protein>
    <recommendedName>
        <fullName evidence="4">YD repeat-containing protein</fullName>
    </recommendedName>
</protein>
<dbReference type="NCBIfam" id="TIGR01643">
    <property type="entry name" value="YD_repeat_2x"/>
    <property type="match status" value="1"/>
</dbReference>
<feature type="transmembrane region" description="Helical" evidence="1">
    <location>
        <begin position="127"/>
        <end position="154"/>
    </location>
</feature>
<dbReference type="EMBL" id="NEMB01000003">
    <property type="protein sequence ID" value="PQQ68135.1"/>
    <property type="molecule type" value="Genomic_DNA"/>
</dbReference>
<feature type="transmembrane region" description="Helical" evidence="1">
    <location>
        <begin position="174"/>
        <end position="200"/>
    </location>
</feature>
<dbReference type="PANTHER" id="PTHR32305:SF15">
    <property type="entry name" value="PROTEIN RHSA-RELATED"/>
    <property type="match status" value="1"/>
</dbReference>
<sequence>MIVYEYDELNRLSEVKDPFGNTTTYTYDVVGNKLSISYSNGTITEYTYDKLYRLTKMETRKANGDIISSYEYTLGLAGNRLKVSENTGRVVENSYVDTYKLIEEKITMHKYFYANANPMTYYDPSGYFSISYVVIGIAISSILAGIVSGVFAYLRTGSLKEALWSGVKSVAFSAVMSIICLKFPAVVPYLLSFGIGTIAYQISTGEFDGMDAAEIAT</sequence>